<keyword evidence="1" id="KW-0812">Transmembrane</keyword>
<dbReference type="OMA" id="CQNIAKI"/>
<dbReference type="EMBL" id="KI517385">
    <property type="protein sequence ID" value="ESQ52822.1"/>
    <property type="molecule type" value="Genomic_DNA"/>
</dbReference>
<name>V4MCA6_EUTSA</name>
<sequence>MNGGRRNLKQAASMKDFKLEQCQSIAQIVSHRGSNQIEIMDAKDDNSSLALYKLRKRRSNGACNFLIMGFLFGLAVNQQKRRRRRIGIRRETARDMSTMIPLDLLIEILIRLPLKSLMRFKFVSKQWSSLISCRYFCDRLFTVTRQQQQQQQQQQRRLYMCLVGEGGRKRILLSISSTSPDNTCFVVDQDLSISGMGGFFLNSLHGLMCFTVRKNACIYNPSTGQCLTLPAIKSDIIAEQGQWQHDNKYSIGHDPVSGHHKIFCTIAISSDYLKNLKSEHWVFVLEAGGSWKKVVPPENYRPHVPFALGRSLSGSVVHYIGWHDMYTCVIVSFDITTEELTTILVPEDVLSSDHNVAVPGIEWKANLIEYGGKIAIFEHSYLKDGGVATLWVLEDVKEKEWSNQTLSLQPCQMHLVQDTEVVVKGTTPDGKVILAPYEMCCRFYILCYDLQSNDLRKVEIKGVPHFWFDKECYADLRFMDESESFIYFGNLTTTF</sequence>
<dbReference type="SUPFAM" id="SSF50965">
    <property type="entry name" value="Galactose oxidase, central domain"/>
    <property type="match status" value="1"/>
</dbReference>
<dbReference type="Pfam" id="PF00646">
    <property type="entry name" value="F-box"/>
    <property type="match status" value="1"/>
</dbReference>
<dbReference type="SMART" id="SM00256">
    <property type="entry name" value="FBOX"/>
    <property type="match status" value="1"/>
</dbReference>
<dbReference type="NCBIfam" id="TIGR01640">
    <property type="entry name" value="F_box_assoc_1"/>
    <property type="match status" value="1"/>
</dbReference>
<dbReference type="InterPro" id="IPR017451">
    <property type="entry name" value="F-box-assoc_interact_dom"/>
</dbReference>
<dbReference type="Gramene" id="ESQ52822">
    <property type="protein sequence ID" value="ESQ52822"/>
    <property type="gene ID" value="EUTSA_v10016561mg"/>
</dbReference>
<dbReference type="InterPro" id="IPR001810">
    <property type="entry name" value="F-box_dom"/>
</dbReference>
<dbReference type="Gene3D" id="1.20.1280.50">
    <property type="match status" value="1"/>
</dbReference>
<proteinExistence type="predicted"/>
<protein>
    <recommendedName>
        <fullName evidence="2">F-box domain-containing protein</fullName>
    </recommendedName>
</protein>
<dbReference type="Proteomes" id="UP000030689">
    <property type="component" value="Unassembled WGS sequence"/>
</dbReference>
<accession>V4MCA6</accession>
<keyword evidence="1" id="KW-1133">Transmembrane helix</keyword>
<dbReference type="PANTHER" id="PTHR31111:SF15">
    <property type="entry name" value="(RAPE) HYPOTHETICAL PROTEIN"/>
    <property type="match status" value="1"/>
</dbReference>
<reference evidence="3 4" key="1">
    <citation type="journal article" date="2013" name="Front. Plant Sci.">
        <title>The Reference Genome of the Halophytic Plant Eutrema salsugineum.</title>
        <authorList>
            <person name="Yang R."/>
            <person name="Jarvis D.E."/>
            <person name="Chen H."/>
            <person name="Beilstein M.A."/>
            <person name="Grimwood J."/>
            <person name="Jenkins J."/>
            <person name="Shu S."/>
            <person name="Prochnik S."/>
            <person name="Xin M."/>
            <person name="Ma C."/>
            <person name="Schmutz J."/>
            <person name="Wing R.A."/>
            <person name="Mitchell-Olds T."/>
            <person name="Schumaker K.S."/>
            <person name="Wang X."/>
        </authorList>
    </citation>
    <scope>NUCLEOTIDE SEQUENCE [LARGE SCALE GENOMIC DNA]</scope>
</reference>
<feature type="transmembrane region" description="Helical" evidence="1">
    <location>
        <begin position="59"/>
        <end position="76"/>
    </location>
</feature>
<dbReference type="SUPFAM" id="SSF81383">
    <property type="entry name" value="F-box domain"/>
    <property type="match status" value="1"/>
</dbReference>
<dbReference type="InterPro" id="IPR013187">
    <property type="entry name" value="F-box-assoc_dom_typ3"/>
</dbReference>
<dbReference type="InterPro" id="IPR036047">
    <property type="entry name" value="F-box-like_dom_sf"/>
</dbReference>
<dbReference type="PROSITE" id="PS50181">
    <property type="entry name" value="FBOX"/>
    <property type="match status" value="1"/>
</dbReference>
<keyword evidence="1" id="KW-0472">Membrane</keyword>
<keyword evidence="4" id="KW-1185">Reference proteome</keyword>
<evidence type="ECO:0000313" key="4">
    <source>
        <dbReference type="Proteomes" id="UP000030689"/>
    </source>
</evidence>
<dbReference type="PANTHER" id="PTHR31111">
    <property type="entry name" value="BNAA05G37150D PROTEIN-RELATED"/>
    <property type="match status" value="1"/>
</dbReference>
<dbReference type="KEGG" id="eus:EUTSA_v10016561mg"/>
<organism evidence="3 4">
    <name type="scientific">Eutrema salsugineum</name>
    <name type="common">Saltwater cress</name>
    <name type="synonym">Sisymbrium salsugineum</name>
    <dbReference type="NCBI Taxonomy" id="72664"/>
    <lineage>
        <taxon>Eukaryota</taxon>
        <taxon>Viridiplantae</taxon>
        <taxon>Streptophyta</taxon>
        <taxon>Embryophyta</taxon>
        <taxon>Tracheophyta</taxon>
        <taxon>Spermatophyta</taxon>
        <taxon>Magnoliopsida</taxon>
        <taxon>eudicotyledons</taxon>
        <taxon>Gunneridae</taxon>
        <taxon>Pentapetalae</taxon>
        <taxon>rosids</taxon>
        <taxon>malvids</taxon>
        <taxon>Brassicales</taxon>
        <taxon>Brassicaceae</taxon>
        <taxon>Eutremeae</taxon>
        <taxon>Eutrema</taxon>
    </lineage>
</organism>
<dbReference type="STRING" id="72664.V4MCA6"/>
<dbReference type="Pfam" id="PF08268">
    <property type="entry name" value="FBA_3"/>
    <property type="match status" value="1"/>
</dbReference>
<dbReference type="CDD" id="cd22157">
    <property type="entry name" value="F-box_AtFBW1-like"/>
    <property type="match status" value="1"/>
</dbReference>
<feature type="domain" description="F-box" evidence="2">
    <location>
        <begin position="94"/>
        <end position="144"/>
    </location>
</feature>
<evidence type="ECO:0000313" key="3">
    <source>
        <dbReference type="EMBL" id="ESQ52822.1"/>
    </source>
</evidence>
<dbReference type="AlphaFoldDB" id="V4MCA6"/>
<dbReference type="InterPro" id="IPR011043">
    <property type="entry name" value="Gal_Oxase/kelch_b-propeller"/>
</dbReference>
<evidence type="ECO:0000256" key="1">
    <source>
        <dbReference type="SAM" id="Phobius"/>
    </source>
</evidence>
<evidence type="ECO:0000259" key="2">
    <source>
        <dbReference type="PROSITE" id="PS50181"/>
    </source>
</evidence>
<dbReference type="OrthoDB" id="1084782at2759"/>
<gene>
    <name evidence="3" type="ORF">EUTSA_v10016561mg</name>
</gene>